<organism evidence="2 3">
    <name type="scientific">Pseudocercospora musae</name>
    <dbReference type="NCBI Taxonomy" id="113226"/>
    <lineage>
        <taxon>Eukaryota</taxon>
        <taxon>Fungi</taxon>
        <taxon>Dikarya</taxon>
        <taxon>Ascomycota</taxon>
        <taxon>Pezizomycotina</taxon>
        <taxon>Dothideomycetes</taxon>
        <taxon>Dothideomycetidae</taxon>
        <taxon>Mycosphaerellales</taxon>
        <taxon>Mycosphaerellaceae</taxon>
        <taxon>Pseudocercospora</taxon>
    </lineage>
</organism>
<comment type="caution">
    <text evidence="2">The sequence shown here is derived from an EMBL/GenBank/DDBJ whole genome shotgun (WGS) entry which is preliminary data.</text>
</comment>
<evidence type="ECO:0000256" key="1">
    <source>
        <dbReference type="SAM" id="MobiDB-lite"/>
    </source>
</evidence>
<evidence type="ECO:0000313" key="2">
    <source>
        <dbReference type="EMBL" id="KXT18713.1"/>
    </source>
</evidence>
<proteinExistence type="predicted"/>
<gene>
    <name evidence="2" type="ORF">AC579_2702</name>
</gene>
<sequence length="111" mass="11996">MTASELFSNLANSEPSTALAEWQFLGHSPQVISRSDLSRNGDMPEAHGATEAEPFKLERDSTIRVEVAEDEESKATLAIKPGTIAALVQECIQSFGALEHGVRTPFAVIEL</sequence>
<name>A0A139IVH1_9PEZI</name>
<dbReference type="Proteomes" id="UP000073492">
    <property type="component" value="Unassembled WGS sequence"/>
</dbReference>
<dbReference type="AlphaFoldDB" id="A0A139IVH1"/>
<feature type="region of interest" description="Disordered" evidence="1">
    <location>
        <begin position="33"/>
        <end position="52"/>
    </location>
</feature>
<dbReference type="EMBL" id="LFZO01000004">
    <property type="protein sequence ID" value="KXT18713.1"/>
    <property type="molecule type" value="Genomic_DNA"/>
</dbReference>
<evidence type="ECO:0000313" key="3">
    <source>
        <dbReference type="Proteomes" id="UP000073492"/>
    </source>
</evidence>
<keyword evidence="3" id="KW-1185">Reference proteome</keyword>
<protein>
    <submittedName>
        <fullName evidence="2">Uncharacterized protein</fullName>
    </submittedName>
</protein>
<reference evidence="2 3" key="1">
    <citation type="submission" date="2015-07" db="EMBL/GenBank/DDBJ databases">
        <title>Comparative genomics of the Sigatoka disease complex on banana suggests a link between parallel evolutionary changes in Pseudocercospora fijiensis and Pseudocercospora eumusae and increased virulence on the banana host.</title>
        <authorList>
            <person name="Chang T.-C."/>
            <person name="Salvucci A."/>
            <person name="Crous P.W."/>
            <person name="Stergiopoulos I."/>
        </authorList>
    </citation>
    <scope>NUCLEOTIDE SEQUENCE [LARGE SCALE GENOMIC DNA]</scope>
    <source>
        <strain evidence="2 3">CBS 116634</strain>
    </source>
</reference>
<accession>A0A139IVH1</accession>
<feature type="compositionally biased region" description="Basic and acidic residues" evidence="1">
    <location>
        <begin position="36"/>
        <end position="52"/>
    </location>
</feature>